<dbReference type="InterPro" id="IPR001878">
    <property type="entry name" value="Znf_CCHC"/>
</dbReference>
<evidence type="ECO:0000256" key="7">
    <source>
        <dbReference type="SAM" id="MobiDB-lite"/>
    </source>
</evidence>
<evidence type="ECO:0000256" key="6">
    <source>
        <dbReference type="PROSITE-ProRule" id="PRU00047"/>
    </source>
</evidence>
<keyword evidence="1" id="KW-0479">Metal-binding</keyword>
<evidence type="ECO:0000256" key="4">
    <source>
        <dbReference type="ARBA" id="ARBA00037746"/>
    </source>
</evidence>
<dbReference type="Proteomes" id="UP000472266">
    <property type="component" value="Chromosome 3"/>
</dbReference>
<feature type="region of interest" description="Disordered" evidence="7">
    <location>
        <begin position="215"/>
        <end position="328"/>
    </location>
</feature>
<evidence type="ECO:0000256" key="3">
    <source>
        <dbReference type="ARBA" id="ARBA00022833"/>
    </source>
</evidence>
<proteinExistence type="predicted"/>
<evidence type="ECO:0000256" key="1">
    <source>
        <dbReference type="ARBA" id="ARBA00022723"/>
    </source>
</evidence>
<comment type="function">
    <text evidence="4">Possible splicing regulator involved in the control of cellular survival.</text>
</comment>
<evidence type="ECO:0000256" key="5">
    <source>
        <dbReference type="ARBA" id="ARBA00039180"/>
    </source>
</evidence>
<dbReference type="GO" id="GO:0003676">
    <property type="term" value="F:nucleic acid binding"/>
    <property type="evidence" value="ECO:0007669"/>
    <property type="project" value="InterPro"/>
</dbReference>
<feature type="compositionally biased region" description="Low complexity" evidence="7">
    <location>
        <begin position="318"/>
        <end position="328"/>
    </location>
</feature>
<evidence type="ECO:0000259" key="8">
    <source>
        <dbReference type="PROSITE" id="PS50158"/>
    </source>
</evidence>
<keyword evidence="3" id="KW-0862">Zinc</keyword>
<feature type="region of interest" description="Disordered" evidence="7">
    <location>
        <begin position="116"/>
        <end position="138"/>
    </location>
</feature>
<sequence>MLLMVAKGAFQQVTNRPGSTLGYASPPMLPTTPNLPPSWAPLCSEGRWGGGCPSLEEGRRGECPDKVYMGVIEEGIPLRKTRRLLQFLEVPLRVSRQVQRSPVLPANGTVRECAEQSLPAGRGAGGGAGRAGPGRGGRRRGAVWLCRVRAPSQVYGERRDSGRLAPVLTCWEGEKSGGNKDNIRAGCKKCGYPGHLTFECRNFLRVDPQRDIVLDVSSTSSEDSEEEELQRLQAMREKKNLNEEEEKKKQKRKSKEKTKLKRPRKRSSSSSAAEEDGPKSKKQKSHKKEREKEKKNKSKKGKHHKKEKKKRRKEKSSSSDSSDSSSSD</sequence>
<feature type="compositionally biased region" description="Basic residues" evidence="7">
    <location>
        <begin position="249"/>
        <end position="267"/>
    </location>
</feature>
<dbReference type="AlphaFoldDB" id="A0A672V8A3"/>
<dbReference type="Ensembl" id="ENSSHBT00005028218.1">
    <property type="protein sequence ID" value="ENSSHBP00005023705.1"/>
    <property type="gene ID" value="ENSSHBG00005019853.1"/>
</dbReference>
<dbReference type="Pfam" id="PF13917">
    <property type="entry name" value="zf-CCHC_3"/>
    <property type="match status" value="1"/>
</dbReference>
<dbReference type="GeneTree" id="ENSGT00510000047710"/>
<dbReference type="PANTHER" id="PTHR31437:SF1">
    <property type="entry name" value="PROTEIN SREK1IP1"/>
    <property type="match status" value="1"/>
</dbReference>
<feature type="compositionally biased region" description="Basic residues" evidence="7">
    <location>
        <begin position="295"/>
        <end position="314"/>
    </location>
</feature>
<reference evidence="9" key="3">
    <citation type="submission" date="2025-09" db="UniProtKB">
        <authorList>
            <consortium name="Ensembl"/>
        </authorList>
    </citation>
    <scope>IDENTIFICATION</scope>
</reference>
<dbReference type="InParanoid" id="A0A672V8A3"/>
<keyword evidence="10" id="KW-1185">Reference proteome</keyword>
<feature type="compositionally biased region" description="Gly residues" evidence="7">
    <location>
        <begin position="122"/>
        <end position="135"/>
    </location>
</feature>
<dbReference type="OMA" id="CWEGEKS"/>
<dbReference type="PROSITE" id="PS50158">
    <property type="entry name" value="ZF_CCHC"/>
    <property type="match status" value="1"/>
</dbReference>
<organism evidence="9 10">
    <name type="scientific">Strigops habroptila</name>
    <name type="common">Kakapo</name>
    <dbReference type="NCBI Taxonomy" id="2489341"/>
    <lineage>
        <taxon>Eukaryota</taxon>
        <taxon>Metazoa</taxon>
        <taxon>Chordata</taxon>
        <taxon>Craniata</taxon>
        <taxon>Vertebrata</taxon>
        <taxon>Euteleostomi</taxon>
        <taxon>Archelosauria</taxon>
        <taxon>Archosauria</taxon>
        <taxon>Dinosauria</taxon>
        <taxon>Saurischia</taxon>
        <taxon>Theropoda</taxon>
        <taxon>Coelurosauria</taxon>
        <taxon>Aves</taxon>
        <taxon>Neognathae</taxon>
        <taxon>Neoaves</taxon>
        <taxon>Telluraves</taxon>
        <taxon>Australaves</taxon>
        <taxon>Psittaciformes</taxon>
        <taxon>Psittacidae</taxon>
        <taxon>Strigops</taxon>
    </lineage>
</organism>
<feature type="compositionally biased region" description="Basic and acidic residues" evidence="7">
    <location>
        <begin position="234"/>
        <end position="248"/>
    </location>
</feature>
<evidence type="ECO:0000313" key="10">
    <source>
        <dbReference type="Proteomes" id="UP000472266"/>
    </source>
</evidence>
<gene>
    <name evidence="9" type="primary">SREK1IP1</name>
</gene>
<protein>
    <recommendedName>
        <fullName evidence="5">Protein SREK1IP1</fullName>
    </recommendedName>
</protein>
<feature type="domain" description="CCHC-type" evidence="8">
    <location>
        <begin position="187"/>
        <end position="202"/>
    </location>
</feature>
<evidence type="ECO:0000313" key="9">
    <source>
        <dbReference type="Ensembl" id="ENSSHBP00005023705.1"/>
    </source>
</evidence>
<dbReference type="PANTHER" id="PTHR31437">
    <property type="entry name" value="SREK1IP1 FAMILY MEMBER"/>
    <property type="match status" value="1"/>
</dbReference>
<dbReference type="GO" id="GO:0008270">
    <property type="term" value="F:zinc ion binding"/>
    <property type="evidence" value="ECO:0007669"/>
    <property type="project" value="UniProtKB-KW"/>
</dbReference>
<accession>A0A672V8A3</accession>
<keyword evidence="2 6" id="KW-0863">Zinc-finger</keyword>
<name>A0A672V8A3_STRHB</name>
<evidence type="ECO:0000256" key="2">
    <source>
        <dbReference type="ARBA" id="ARBA00022771"/>
    </source>
</evidence>
<reference evidence="9 10" key="1">
    <citation type="submission" date="2019-11" db="EMBL/GenBank/DDBJ databases">
        <title>Strigops habroptila (kakapo) genome, bStrHab1, primary haplotype, v2.</title>
        <authorList>
            <person name="Jarvis E.D."/>
            <person name="Howard J."/>
            <person name="Rhie A."/>
            <person name="Phillippy A."/>
            <person name="Korlach J."/>
            <person name="Digby A."/>
            <person name="Iorns D."/>
            <person name="Eason D."/>
            <person name="Robertson B."/>
            <person name="Raemaekers T."/>
            <person name="Howe K."/>
            <person name="Lewin H."/>
            <person name="Damas J."/>
            <person name="Hastie A."/>
            <person name="Tracey A."/>
            <person name="Chow W."/>
            <person name="Fedrigo O."/>
        </authorList>
    </citation>
    <scope>NUCLEOTIDE SEQUENCE [LARGE SCALE GENOMIC DNA]</scope>
</reference>
<reference evidence="9" key="2">
    <citation type="submission" date="2025-08" db="UniProtKB">
        <authorList>
            <consortium name="Ensembl"/>
        </authorList>
    </citation>
    <scope>IDENTIFICATION</scope>
</reference>